<keyword evidence="1" id="KW-0812">Transmembrane</keyword>
<evidence type="ECO:0000313" key="4">
    <source>
        <dbReference type="Proteomes" id="UP001162880"/>
    </source>
</evidence>
<evidence type="ECO:0000256" key="1">
    <source>
        <dbReference type="SAM" id="Phobius"/>
    </source>
</evidence>
<dbReference type="InterPro" id="IPR003675">
    <property type="entry name" value="Rce1/LyrA-like_dom"/>
</dbReference>
<keyword evidence="3" id="KW-0645">Protease</keyword>
<keyword evidence="3" id="KW-0482">Metalloprotease</keyword>
<gene>
    <name evidence="3" type="ORF">MTR64_15485</name>
</gene>
<dbReference type="Pfam" id="PF02517">
    <property type="entry name" value="Rce1-like"/>
    <property type="match status" value="1"/>
</dbReference>
<feature type="transmembrane region" description="Helical" evidence="1">
    <location>
        <begin position="101"/>
        <end position="123"/>
    </location>
</feature>
<feature type="transmembrane region" description="Helical" evidence="1">
    <location>
        <begin position="231"/>
        <end position="254"/>
    </location>
</feature>
<feature type="transmembrane region" description="Helical" evidence="1">
    <location>
        <begin position="58"/>
        <end position="80"/>
    </location>
</feature>
<evidence type="ECO:0000313" key="3">
    <source>
        <dbReference type="EMBL" id="MCJ2179973.1"/>
    </source>
</evidence>
<keyword evidence="1" id="KW-1133">Transmembrane helix</keyword>
<keyword evidence="1" id="KW-0472">Membrane</keyword>
<protein>
    <submittedName>
        <fullName evidence="3">CPBP family intramembrane metalloprotease</fullName>
    </submittedName>
</protein>
<feature type="transmembrane region" description="Helical" evidence="1">
    <location>
        <begin position="208"/>
        <end position="224"/>
    </location>
</feature>
<name>A0ABT0B528_9SPHN</name>
<reference evidence="3" key="1">
    <citation type="submission" date="2022-03" db="EMBL/GenBank/DDBJ databases">
        <title>Identification of a novel bacterium isolated from mangrove sediments.</title>
        <authorList>
            <person name="Pan X."/>
        </authorList>
    </citation>
    <scope>NUCLEOTIDE SEQUENCE</scope>
    <source>
        <strain evidence="3">B2580</strain>
    </source>
</reference>
<comment type="caution">
    <text evidence="3">The sequence shown here is derived from an EMBL/GenBank/DDBJ whole genome shotgun (WGS) entry which is preliminary data.</text>
</comment>
<proteinExistence type="predicted"/>
<feature type="transmembrane region" description="Helical" evidence="1">
    <location>
        <begin position="31"/>
        <end position="52"/>
    </location>
</feature>
<feature type="domain" description="CAAX prenyl protease 2/Lysostaphin resistance protein A-like" evidence="2">
    <location>
        <begin position="148"/>
        <end position="242"/>
    </location>
</feature>
<dbReference type="RefSeq" id="WP_243995261.1">
    <property type="nucleotide sequence ID" value="NZ_JALHLE010000025.1"/>
</dbReference>
<dbReference type="EMBL" id="JALHLE010000025">
    <property type="protein sequence ID" value="MCJ2179973.1"/>
    <property type="molecule type" value="Genomic_DNA"/>
</dbReference>
<sequence length="257" mass="27294">MSGNTPPIDPASAGIRPPGVAAPRPLGWGRFLLQFVSVILAYCLASAPPVLFFGMDSALGLGLSAVTSMAAGLFVAWLWLRSDRAVAEAWDLSLPASWPGTLGIAVASAIGIQLWFQLCAWLAHLAGLPAVEAGLVIKHVTESALNLVFWVVAVGWFVAGFGEELMWRGFLLDRLTRLPGIQGRAWLAVTLQATVFGLPHIYEGGASGIIVTGSIGLFFGWLRLRLRGNLWALVIAHALVDTASFLAAYVTTVYGQG</sequence>
<dbReference type="Proteomes" id="UP001162880">
    <property type="component" value="Unassembled WGS sequence"/>
</dbReference>
<accession>A0ABT0B528</accession>
<dbReference type="GO" id="GO:0008237">
    <property type="term" value="F:metallopeptidase activity"/>
    <property type="evidence" value="ECO:0007669"/>
    <property type="project" value="UniProtKB-KW"/>
</dbReference>
<organism evidence="3 4">
    <name type="scientific">Novosphingobium album</name>
    <name type="common">ex Hu et al. 2023</name>
    <dbReference type="NCBI Taxonomy" id="2930093"/>
    <lineage>
        <taxon>Bacteria</taxon>
        <taxon>Pseudomonadati</taxon>
        <taxon>Pseudomonadota</taxon>
        <taxon>Alphaproteobacteria</taxon>
        <taxon>Sphingomonadales</taxon>
        <taxon>Sphingomonadaceae</taxon>
        <taxon>Novosphingobium</taxon>
    </lineage>
</organism>
<feature type="transmembrane region" description="Helical" evidence="1">
    <location>
        <begin position="143"/>
        <end position="162"/>
    </location>
</feature>
<keyword evidence="4" id="KW-1185">Reference proteome</keyword>
<keyword evidence="3" id="KW-0378">Hydrolase</keyword>
<evidence type="ECO:0000259" key="2">
    <source>
        <dbReference type="Pfam" id="PF02517"/>
    </source>
</evidence>